<dbReference type="RefSeq" id="WP_335960237.1">
    <property type="nucleotide sequence ID" value="NZ_JAXBLX010000009.1"/>
</dbReference>
<dbReference type="EMBL" id="JBHLUX010000020">
    <property type="protein sequence ID" value="MFC0470407.1"/>
    <property type="molecule type" value="Genomic_DNA"/>
</dbReference>
<proteinExistence type="predicted"/>
<gene>
    <name evidence="1" type="ORF">ACFFHM_07695</name>
</gene>
<evidence type="ECO:0000313" key="2">
    <source>
        <dbReference type="Proteomes" id="UP001589838"/>
    </source>
</evidence>
<keyword evidence="2" id="KW-1185">Reference proteome</keyword>
<name>A0ABV6KAR6_9BACI</name>
<protein>
    <submittedName>
        <fullName evidence="1">Uncharacterized protein</fullName>
    </submittedName>
</protein>
<comment type="caution">
    <text evidence="1">The sequence shown here is derived from an EMBL/GenBank/DDBJ whole genome shotgun (WGS) entry which is preliminary data.</text>
</comment>
<reference evidence="1 2" key="1">
    <citation type="submission" date="2024-09" db="EMBL/GenBank/DDBJ databases">
        <authorList>
            <person name="Sun Q."/>
            <person name="Mori K."/>
        </authorList>
    </citation>
    <scope>NUCLEOTIDE SEQUENCE [LARGE SCALE GENOMIC DNA]</scope>
    <source>
        <strain evidence="1 2">NCAIM B.02610</strain>
    </source>
</reference>
<sequence length="96" mass="10856">MSDVEEKQKGSIPLSDNTTVSICFTITKTQPVPDQFEMYNLTTDPLEERNLADPLHQTTDSKKNQQMLEKVLGEQCRQKRLYPTSGDVPGKPICDN</sequence>
<accession>A0ABV6KAR6</accession>
<dbReference type="Proteomes" id="UP001589838">
    <property type="component" value="Unassembled WGS sequence"/>
</dbReference>
<organism evidence="1 2">
    <name type="scientific">Halalkalibacter kiskunsagensis</name>
    <dbReference type="NCBI Taxonomy" id="1548599"/>
    <lineage>
        <taxon>Bacteria</taxon>
        <taxon>Bacillati</taxon>
        <taxon>Bacillota</taxon>
        <taxon>Bacilli</taxon>
        <taxon>Bacillales</taxon>
        <taxon>Bacillaceae</taxon>
        <taxon>Halalkalibacter</taxon>
    </lineage>
</organism>
<evidence type="ECO:0000313" key="1">
    <source>
        <dbReference type="EMBL" id="MFC0470407.1"/>
    </source>
</evidence>